<evidence type="ECO:0000256" key="2">
    <source>
        <dbReference type="SAM" id="Phobius"/>
    </source>
</evidence>
<feature type="transmembrane region" description="Helical" evidence="2">
    <location>
        <begin position="55"/>
        <end position="76"/>
    </location>
</feature>
<feature type="transmembrane region" description="Helical" evidence="2">
    <location>
        <begin position="162"/>
        <end position="183"/>
    </location>
</feature>
<evidence type="ECO:0000313" key="5">
    <source>
        <dbReference type="Proteomes" id="UP000815325"/>
    </source>
</evidence>
<keyword evidence="5" id="KW-1185">Reference proteome</keyword>
<sequence length="548" mass="56224">MIWVWHCTQGLAWICTALLSVPLKDMDLALHTGSGPTQSCSLCPYWICVHPFDFWVWHCTQGLAWTCTVLLIVPLFKDDQRGLALGLNEAMGYTCLAAMAPVYGQLERWMVGCSWAGVQGEDEVTPECLSASKSTCASPDGWVPECVGQCKCGSYTGLVARVGGVIVATGLGLCIALILLQLFGPTVDPAGPQGELKGSTAKGGSSGTGYSMVAETEAGGAAAGPHKHQLLGSGLGEGVIGAGRDAGEVELGVAAIDRGGDWEKSRQAGSGNLEHRMVNGEAGIELGGGAAVQGSPLPSAMGKPSGARHRGVGLGAGNQGRGHVAGAKTDGLVGISAPGDRLQGGHCVYGGALDQQVQGVGGGDSESWDVPVPKTVAFLRFTLGLGNEHAPPVVSVLAWNSRSSSGGGVGDRGDRGLLEGEDSVRAQVQGDHGLLEGAGHGSGRLGLAPRARSKKGGRSTLVLCVAGMACNMVASLAWGMLLSWARDLLLIPGPGRDLMASTYQFMMAATLLLAAHTSGSHECAVRVLQRKQAITHPAVDSGVLPCCL</sequence>
<comment type="caution">
    <text evidence="4">The sequence shown here is derived from an EMBL/GenBank/DDBJ whole genome shotgun (WGS) entry which is preliminary data.</text>
</comment>
<reference evidence="4" key="1">
    <citation type="submission" date="2017-08" db="EMBL/GenBank/DDBJ databases">
        <authorList>
            <person name="Polle J.E."/>
            <person name="Barry K."/>
            <person name="Cushman J."/>
            <person name="Schmutz J."/>
            <person name="Tran D."/>
            <person name="Hathwaick L.T."/>
            <person name="Yim W.C."/>
            <person name="Jenkins J."/>
            <person name="Mckie-Krisberg Z.M."/>
            <person name="Prochnik S."/>
            <person name="Lindquist E."/>
            <person name="Dockter R.B."/>
            <person name="Adam C."/>
            <person name="Molina H."/>
            <person name="Bunkerborg J."/>
            <person name="Jin E."/>
            <person name="Buchheim M."/>
            <person name="Magnuson J."/>
        </authorList>
    </citation>
    <scope>NUCLEOTIDE SEQUENCE</scope>
    <source>
        <strain evidence="4">CCAP 19/18</strain>
    </source>
</reference>
<keyword evidence="3" id="KW-0732">Signal</keyword>
<organism evidence="4 5">
    <name type="scientific">Dunaliella salina</name>
    <name type="common">Green alga</name>
    <name type="synonym">Protococcus salinus</name>
    <dbReference type="NCBI Taxonomy" id="3046"/>
    <lineage>
        <taxon>Eukaryota</taxon>
        <taxon>Viridiplantae</taxon>
        <taxon>Chlorophyta</taxon>
        <taxon>core chlorophytes</taxon>
        <taxon>Chlorophyceae</taxon>
        <taxon>CS clade</taxon>
        <taxon>Chlamydomonadales</taxon>
        <taxon>Dunaliellaceae</taxon>
        <taxon>Dunaliella</taxon>
    </lineage>
</organism>
<name>A0ABQ7GRS0_DUNSA</name>
<dbReference type="EMBL" id="MU069621">
    <property type="protein sequence ID" value="KAF5837309.1"/>
    <property type="molecule type" value="Genomic_DNA"/>
</dbReference>
<protein>
    <submittedName>
        <fullName evidence="4">Uncharacterized protein</fullName>
    </submittedName>
</protein>
<dbReference type="Proteomes" id="UP000815325">
    <property type="component" value="Unassembled WGS sequence"/>
</dbReference>
<feature type="signal peptide" evidence="3">
    <location>
        <begin position="1"/>
        <end position="20"/>
    </location>
</feature>
<feature type="transmembrane region" description="Helical" evidence="2">
    <location>
        <begin position="460"/>
        <end position="485"/>
    </location>
</feature>
<feature type="transmembrane region" description="Helical" evidence="2">
    <location>
        <begin position="83"/>
        <end position="103"/>
    </location>
</feature>
<evidence type="ECO:0000256" key="1">
    <source>
        <dbReference type="SAM" id="MobiDB-lite"/>
    </source>
</evidence>
<feature type="region of interest" description="Disordered" evidence="1">
    <location>
        <begin position="433"/>
        <end position="452"/>
    </location>
</feature>
<gene>
    <name evidence="4" type="ORF">DUNSADRAFT_4573</name>
</gene>
<proteinExistence type="predicted"/>
<feature type="chain" id="PRO_5046226807" evidence="3">
    <location>
        <begin position="21"/>
        <end position="548"/>
    </location>
</feature>
<keyword evidence="2" id="KW-1133">Transmembrane helix</keyword>
<keyword evidence="2" id="KW-0472">Membrane</keyword>
<keyword evidence="2" id="KW-0812">Transmembrane</keyword>
<evidence type="ECO:0000313" key="4">
    <source>
        <dbReference type="EMBL" id="KAF5837309.1"/>
    </source>
</evidence>
<evidence type="ECO:0000256" key="3">
    <source>
        <dbReference type="SAM" id="SignalP"/>
    </source>
</evidence>
<accession>A0ABQ7GRS0</accession>
<feature type="transmembrane region" description="Helical" evidence="2">
    <location>
        <begin position="505"/>
        <end position="525"/>
    </location>
</feature>